<gene>
    <name evidence="1" type="ORF">ATH84_10872</name>
</gene>
<dbReference type="Pfam" id="PF13469">
    <property type="entry name" value="Sulfotransfer_3"/>
    <property type="match status" value="1"/>
</dbReference>
<keyword evidence="2" id="KW-1185">Reference proteome</keyword>
<reference evidence="1 2" key="1">
    <citation type="submission" date="2018-08" db="EMBL/GenBank/DDBJ databases">
        <title>Genomic Encyclopedia of Archaeal and Bacterial Type Strains, Phase II (KMG-II): from individual species to whole genera.</title>
        <authorList>
            <person name="Goeker M."/>
        </authorList>
    </citation>
    <scope>NUCLEOTIDE SEQUENCE [LARGE SCALE GENOMIC DNA]</scope>
    <source>
        <strain evidence="1 2">DSM 582</strain>
    </source>
</reference>
<evidence type="ECO:0000313" key="2">
    <source>
        <dbReference type="Proteomes" id="UP000256794"/>
    </source>
</evidence>
<dbReference type="Proteomes" id="UP000256794">
    <property type="component" value="Unassembled WGS sequence"/>
</dbReference>
<dbReference type="Gene3D" id="3.40.50.300">
    <property type="entry name" value="P-loop containing nucleotide triphosphate hydrolases"/>
    <property type="match status" value="1"/>
</dbReference>
<dbReference type="SUPFAM" id="SSF52540">
    <property type="entry name" value="P-loop containing nucleoside triphosphate hydrolases"/>
    <property type="match status" value="1"/>
</dbReference>
<organism evidence="1 2">
    <name type="scientific">Paracoccus versutus</name>
    <name type="common">Thiobacillus versutus</name>
    <dbReference type="NCBI Taxonomy" id="34007"/>
    <lineage>
        <taxon>Bacteria</taxon>
        <taxon>Pseudomonadati</taxon>
        <taxon>Pseudomonadota</taxon>
        <taxon>Alphaproteobacteria</taxon>
        <taxon>Rhodobacterales</taxon>
        <taxon>Paracoccaceae</taxon>
        <taxon>Paracoccus</taxon>
    </lineage>
</organism>
<sequence length="260" mass="29895">MQKRRKNKVGKAMNSNLYPALYAPKEGYVFLVTYGRSGSTLMTNYLNSFPGYCIRGENNNVLHHLCAAVRSLDNVNFTFRRQANLKPLNERRPEMQHIMETPKDPWYGAELVDPGNFAKAIFNDFVREILSPPPETRVSGFKEIRWVNNMEQLEYNINLLSRYFPNARFVFQTRDAGAISRSGWWKQRPREAVEKFIKNADAAFLACAAKNDASIHVRYEDIVEGEGALRKVAEFLGEDFCTQAAYNIISERLSHLKKNS</sequence>
<name>A0AAQ0HBZ7_PARVE</name>
<dbReference type="AlphaFoldDB" id="A0AAQ0HBZ7"/>
<protein>
    <submittedName>
        <fullName evidence="1">Sulfotransferase family protein</fullName>
    </submittedName>
</protein>
<dbReference type="EMBL" id="QUMX01000087">
    <property type="protein sequence ID" value="REG26868.1"/>
    <property type="molecule type" value="Genomic_DNA"/>
</dbReference>
<evidence type="ECO:0000313" key="1">
    <source>
        <dbReference type="EMBL" id="REG26868.1"/>
    </source>
</evidence>
<accession>A0AAQ0HBZ7</accession>
<dbReference type="RefSeq" id="WP_084197192.1">
    <property type="nucleotide sequence ID" value="NZ_CP035286.1"/>
</dbReference>
<comment type="caution">
    <text evidence="1">The sequence shown here is derived from an EMBL/GenBank/DDBJ whole genome shotgun (WGS) entry which is preliminary data.</text>
</comment>
<proteinExistence type="predicted"/>
<dbReference type="InterPro" id="IPR027417">
    <property type="entry name" value="P-loop_NTPase"/>
</dbReference>